<dbReference type="EMBL" id="JADOTZ010000001">
    <property type="protein sequence ID" value="MBG6085075.1"/>
    <property type="molecule type" value="Genomic_DNA"/>
</dbReference>
<dbReference type="PROSITE" id="PS00134">
    <property type="entry name" value="TRYPSIN_HIS"/>
    <property type="match status" value="1"/>
</dbReference>
<dbReference type="AlphaFoldDB" id="A0A931D7F9"/>
<accession>A0A931D7F9</accession>
<feature type="signal peptide" evidence="3">
    <location>
        <begin position="1"/>
        <end position="41"/>
    </location>
</feature>
<dbReference type="Pfam" id="PF00089">
    <property type="entry name" value="Trypsin"/>
    <property type="match status" value="1"/>
</dbReference>
<proteinExistence type="predicted"/>
<reference evidence="5" key="1">
    <citation type="submission" date="2020-11" db="EMBL/GenBank/DDBJ databases">
        <title>Sequencing the genomes of 1000 actinobacteria strains.</title>
        <authorList>
            <person name="Klenk H.-P."/>
        </authorList>
    </citation>
    <scope>NUCLEOTIDE SEQUENCE</scope>
    <source>
        <strain evidence="5">DSM 26152</strain>
    </source>
</reference>
<comment type="caution">
    <text evidence="5">The sequence shown here is derived from an EMBL/GenBank/DDBJ whole genome shotgun (WGS) entry which is preliminary data.</text>
</comment>
<evidence type="ECO:0000259" key="4">
    <source>
        <dbReference type="Pfam" id="PF00089"/>
    </source>
</evidence>
<dbReference type="InterPro" id="IPR018114">
    <property type="entry name" value="TRYPSIN_HIS"/>
</dbReference>
<keyword evidence="2" id="KW-0472">Membrane</keyword>
<evidence type="ECO:0000313" key="5">
    <source>
        <dbReference type="EMBL" id="MBG6085075.1"/>
    </source>
</evidence>
<name>A0A931D7F9_9MICC</name>
<dbReference type="GO" id="GO:0006508">
    <property type="term" value="P:proteolysis"/>
    <property type="evidence" value="ECO:0007669"/>
    <property type="project" value="InterPro"/>
</dbReference>
<evidence type="ECO:0000256" key="1">
    <source>
        <dbReference type="SAM" id="MobiDB-lite"/>
    </source>
</evidence>
<dbReference type="SUPFAM" id="SSF50494">
    <property type="entry name" value="Trypsin-like serine proteases"/>
    <property type="match status" value="1"/>
</dbReference>
<dbReference type="GO" id="GO:0004252">
    <property type="term" value="F:serine-type endopeptidase activity"/>
    <property type="evidence" value="ECO:0007669"/>
    <property type="project" value="InterPro"/>
</dbReference>
<evidence type="ECO:0000313" key="6">
    <source>
        <dbReference type="Proteomes" id="UP000625033"/>
    </source>
</evidence>
<dbReference type="Proteomes" id="UP000625033">
    <property type="component" value="Unassembled WGS sequence"/>
</dbReference>
<gene>
    <name evidence="5" type="ORF">IW252_001842</name>
</gene>
<evidence type="ECO:0000256" key="2">
    <source>
        <dbReference type="SAM" id="Phobius"/>
    </source>
</evidence>
<feature type="domain" description="Peptidase S1" evidence="4">
    <location>
        <begin position="260"/>
        <end position="443"/>
    </location>
</feature>
<sequence>MTLTAPTTGTAPSRRASARARLLAAAASFTLALAGALPAAAAPTPDPDPRTDPDVAALAEAVERDLGTSLDQFLASGELTRVAAQLQRELEAAGLAASVAVQGGRVSVRAADGERDAVVRLVRGSAPRALDDGGVVVHGPAAAEPAPEDDPVAAERTAVSARELAREYVAQFGPAHVHSVTQEPGGFVISTADVATEPAAVERFAAGYTNVRVEAAAGPAVSYAADDVVGGMPYGHTTNGVDYEVCSTGFAAFSPQGQPAVLSAGHCTVDGSITQPLSLLDQGGIPGTMVGTAQRLGTFGFSQFGGVSNSSSSLAGDNVGTDVSVIEAINPELTLLPRASDWSAAPEMTTAGPWVTDVADPVAGAEVCKSGRATGWTCSTITEVGVFFLYGHQFPQDPEDIRASYGFIAEGLESAQGDSGGPIVSGTVGVGLLSGGPANPDDGAYSLGTSLTDALSYTGGYTVHLHLPAPVLEAGVEYDAGAPVGGTVSGAAAGTHVRVEAGGRELGTVPVGADGAFVFDAPADPGEYALILRAVNGYSESEPVTASIVVAGSTAPPTPDPTPTPETSTTAPRPTPGPSSTTEPAESARPTPTGSARPSTTPTGAPSETPASAPSSSRPTLAGIETASDAPGDEPPAVLGQGPHLPGTGTATVVPLTAFGGAAVVLGLLVLLLARGRYRGRHAG</sequence>
<dbReference type="Gene3D" id="2.40.10.10">
    <property type="entry name" value="Trypsin-like serine proteases"/>
    <property type="match status" value="2"/>
</dbReference>
<dbReference type="CDD" id="cd21112">
    <property type="entry name" value="alphaLP-like"/>
    <property type="match status" value="1"/>
</dbReference>
<feature type="chain" id="PRO_5037158898" description="Peptidase S1 domain-containing protein" evidence="3">
    <location>
        <begin position="42"/>
        <end position="684"/>
    </location>
</feature>
<keyword evidence="6" id="KW-1185">Reference proteome</keyword>
<feature type="compositionally biased region" description="Polar residues" evidence="1">
    <location>
        <begin position="578"/>
        <end position="597"/>
    </location>
</feature>
<feature type="compositionally biased region" description="Low complexity" evidence="1">
    <location>
        <begin position="598"/>
        <end position="620"/>
    </location>
</feature>
<organism evidence="5 6">
    <name type="scientific">Zhihengliuella flava</name>
    <dbReference type="NCBI Taxonomy" id="1285193"/>
    <lineage>
        <taxon>Bacteria</taxon>
        <taxon>Bacillati</taxon>
        <taxon>Actinomycetota</taxon>
        <taxon>Actinomycetes</taxon>
        <taxon>Micrococcales</taxon>
        <taxon>Micrococcaceae</taxon>
        <taxon>Zhihengliuella</taxon>
    </lineage>
</organism>
<dbReference type="RefSeq" id="WP_196836302.1">
    <property type="nucleotide sequence ID" value="NZ_JADOTZ010000001.1"/>
</dbReference>
<feature type="region of interest" description="Disordered" evidence="1">
    <location>
        <begin position="551"/>
        <end position="644"/>
    </location>
</feature>
<dbReference type="InterPro" id="IPR009003">
    <property type="entry name" value="Peptidase_S1_PA"/>
</dbReference>
<evidence type="ECO:0000256" key="3">
    <source>
        <dbReference type="SAM" id="SignalP"/>
    </source>
</evidence>
<keyword evidence="2" id="KW-1133">Transmembrane helix</keyword>
<dbReference type="InterPro" id="IPR043504">
    <property type="entry name" value="Peptidase_S1_PA_chymotrypsin"/>
</dbReference>
<keyword evidence="2" id="KW-0812">Transmembrane</keyword>
<dbReference type="InterPro" id="IPR001254">
    <property type="entry name" value="Trypsin_dom"/>
</dbReference>
<feature type="transmembrane region" description="Helical" evidence="2">
    <location>
        <begin position="653"/>
        <end position="674"/>
    </location>
</feature>
<keyword evidence="3" id="KW-0732">Signal</keyword>
<protein>
    <recommendedName>
        <fullName evidence="4">Peptidase S1 domain-containing protein</fullName>
    </recommendedName>
</protein>